<proteinExistence type="predicted"/>
<accession>A0ABT8HPE0</accession>
<keyword evidence="2" id="KW-1185">Reference proteome</keyword>
<protein>
    <submittedName>
        <fullName evidence="1">Uncharacterized protein</fullName>
    </submittedName>
</protein>
<organism evidence="1 2">
    <name type="scientific">Mycolicibacterium austroafricanum</name>
    <name type="common">Mycobacterium austroafricanum</name>
    <dbReference type="NCBI Taxonomy" id="39687"/>
    <lineage>
        <taxon>Bacteria</taxon>
        <taxon>Bacillati</taxon>
        <taxon>Actinomycetota</taxon>
        <taxon>Actinomycetes</taxon>
        <taxon>Mycobacteriales</taxon>
        <taxon>Mycobacteriaceae</taxon>
        <taxon>Mycolicibacterium</taxon>
    </lineage>
</organism>
<evidence type="ECO:0000313" key="2">
    <source>
        <dbReference type="Proteomes" id="UP001172687"/>
    </source>
</evidence>
<dbReference type="RefSeq" id="WP_036368756.1">
    <property type="nucleotide sequence ID" value="NZ_CP070380.1"/>
</dbReference>
<dbReference type="Proteomes" id="UP001172687">
    <property type="component" value="Unassembled WGS sequence"/>
</dbReference>
<dbReference type="EMBL" id="JAUHTC010000101">
    <property type="protein sequence ID" value="MDN4522625.1"/>
    <property type="molecule type" value="Genomic_DNA"/>
</dbReference>
<sequence>MTTTVCGYTWCQAQDDPQHSEHIWSDSVDGSTLLGRPRHAAVWNSVQDGEALSIMVSVYGDADDDSIGEIWLTIDQATYLRDALTKAIENAEARPGLSQ</sequence>
<name>A0ABT8HPE0_MYCAO</name>
<gene>
    <name evidence="1" type="ORF">QYF68_33090</name>
</gene>
<reference evidence="1" key="1">
    <citation type="submission" date="2023-07" db="EMBL/GenBank/DDBJ databases">
        <title>Degradation of tert-butanol by M. austroafricanum TBA100.</title>
        <authorList>
            <person name="Helbich S."/>
            <person name="Vainshtein Y."/>
        </authorList>
    </citation>
    <scope>NUCLEOTIDE SEQUENCE</scope>
    <source>
        <strain evidence="1">TBA100</strain>
    </source>
</reference>
<comment type="caution">
    <text evidence="1">The sequence shown here is derived from an EMBL/GenBank/DDBJ whole genome shotgun (WGS) entry which is preliminary data.</text>
</comment>
<evidence type="ECO:0000313" key="1">
    <source>
        <dbReference type="EMBL" id="MDN4522625.1"/>
    </source>
</evidence>